<dbReference type="Proteomes" id="UP000006671">
    <property type="component" value="Unassembled WGS sequence"/>
</dbReference>
<feature type="repeat" description="ANK" evidence="1">
    <location>
        <begin position="75"/>
        <end position="107"/>
    </location>
</feature>
<keyword evidence="3" id="KW-1185">Reference proteome</keyword>
<evidence type="ECO:0000256" key="1">
    <source>
        <dbReference type="PROSITE-ProRule" id="PRU00023"/>
    </source>
</evidence>
<dbReference type="eggNOG" id="KOG4177">
    <property type="taxonomic scope" value="Eukaryota"/>
</dbReference>
<protein>
    <submittedName>
        <fullName evidence="2">Predicted protein</fullName>
    </submittedName>
</protein>
<dbReference type="InterPro" id="IPR039323">
    <property type="entry name" value="ANKRD_45/46/60"/>
</dbReference>
<dbReference type="SUPFAM" id="SSF48403">
    <property type="entry name" value="Ankyrin repeat"/>
    <property type="match status" value="1"/>
</dbReference>
<name>D2V6Q6_NAEGR</name>
<dbReference type="SMART" id="SM00248">
    <property type="entry name" value="ANK"/>
    <property type="match status" value="3"/>
</dbReference>
<dbReference type="PANTHER" id="PTHR22677">
    <property type="entry name" value="ANKYRIN REPEAT DOMAIN-CONTAINING PROTEIN 60"/>
    <property type="match status" value="1"/>
</dbReference>
<accession>D2V6Q6</accession>
<dbReference type="EMBL" id="GG738854">
    <property type="protein sequence ID" value="EFC47482.1"/>
    <property type="molecule type" value="Genomic_DNA"/>
</dbReference>
<proteinExistence type="predicted"/>
<dbReference type="RefSeq" id="XP_002680226.1">
    <property type="nucleotide sequence ID" value="XM_002680180.1"/>
</dbReference>
<dbReference type="PROSITE" id="PS50297">
    <property type="entry name" value="ANK_REP_REGION"/>
    <property type="match status" value="2"/>
</dbReference>
<sequence length="163" mass="17913">MAQNNPTRELYEAATKGDFFAVKRLVEGSIADVNAYSQVGLIETEWTPLFSAAFKGNKDIVNYLITRTSINLDIGDWNPLHGASSKGNSEIIPILVKAGINVNSTSYFNDTPLHIAAYFGRSNSIEELIKLGADKTLKNSKGQTPLEVAEMRGHPTKFLQLLK</sequence>
<dbReference type="KEGG" id="ngr:NAEGRDRAFT_64525"/>
<reference evidence="2 3" key="1">
    <citation type="journal article" date="2010" name="Cell">
        <title>The genome of Naegleria gruberi illuminates early eukaryotic versatility.</title>
        <authorList>
            <person name="Fritz-Laylin L.K."/>
            <person name="Prochnik S.E."/>
            <person name="Ginger M.L."/>
            <person name="Dacks J.B."/>
            <person name="Carpenter M.L."/>
            <person name="Field M.C."/>
            <person name="Kuo A."/>
            <person name="Paredez A."/>
            <person name="Chapman J."/>
            <person name="Pham J."/>
            <person name="Shu S."/>
            <person name="Neupane R."/>
            <person name="Cipriano M."/>
            <person name="Mancuso J."/>
            <person name="Tu H."/>
            <person name="Salamov A."/>
            <person name="Lindquist E."/>
            <person name="Shapiro H."/>
            <person name="Lucas S."/>
            <person name="Grigoriev I.V."/>
            <person name="Cande W.Z."/>
            <person name="Fulton C."/>
            <person name="Rokhsar D.S."/>
            <person name="Dawson S.C."/>
        </authorList>
    </citation>
    <scope>NUCLEOTIDE SEQUENCE [LARGE SCALE GENOMIC DNA]</scope>
    <source>
        <strain evidence="2 3">NEG-M</strain>
    </source>
</reference>
<evidence type="ECO:0000313" key="2">
    <source>
        <dbReference type="EMBL" id="EFC47482.1"/>
    </source>
</evidence>
<dbReference type="PANTHER" id="PTHR22677:SF4">
    <property type="entry name" value="USHER SYNDROME TYPE-1G PROTEIN-LIKE PROTEIN"/>
    <property type="match status" value="1"/>
</dbReference>
<dbReference type="OrthoDB" id="194358at2759"/>
<gene>
    <name evidence="2" type="ORF">NAEGRDRAFT_64525</name>
</gene>
<dbReference type="PROSITE" id="PS50088">
    <property type="entry name" value="ANK_REPEAT"/>
    <property type="match status" value="2"/>
</dbReference>
<feature type="repeat" description="ANK" evidence="1">
    <location>
        <begin position="108"/>
        <end position="140"/>
    </location>
</feature>
<dbReference type="InterPro" id="IPR002110">
    <property type="entry name" value="Ankyrin_rpt"/>
</dbReference>
<dbReference type="InParanoid" id="D2V6Q6"/>
<dbReference type="InterPro" id="IPR036770">
    <property type="entry name" value="Ankyrin_rpt-contain_sf"/>
</dbReference>
<dbReference type="VEuPathDB" id="AmoebaDB:NAEGRDRAFT_64525"/>
<dbReference type="AlphaFoldDB" id="D2V6Q6"/>
<organism evidence="3">
    <name type="scientific">Naegleria gruberi</name>
    <name type="common">Amoeba</name>
    <dbReference type="NCBI Taxonomy" id="5762"/>
    <lineage>
        <taxon>Eukaryota</taxon>
        <taxon>Discoba</taxon>
        <taxon>Heterolobosea</taxon>
        <taxon>Tetramitia</taxon>
        <taxon>Eutetramitia</taxon>
        <taxon>Vahlkampfiidae</taxon>
        <taxon>Naegleria</taxon>
    </lineage>
</organism>
<evidence type="ECO:0000313" key="3">
    <source>
        <dbReference type="Proteomes" id="UP000006671"/>
    </source>
</evidence>
<dbReference type="Gene3D" id="1.25.40.20">
    <property type="entry name" value="Ankyrin repeat-containing domain"/>
    <property type="match status" value="1"/>
</dbReference>
<dbReference type="GeneID" id="8861673"/>
<dbReference type="Pfam" id="PF12796">
    <property type="entry name" value="Ank_2"/>
    <property type="match status" value="2"/>
</dbReference>
<dbReference type="STRING" id="5762.D2V6Q6"/>
<keyword evidence="1" id="KW-0040">ANK repeat</keyword>
<dbReference type="OMA" id="QYLIYVE"/>